<evidence type="ECO:0008006" key="3">
    <source>
        <dbReference type="Google" id="ProtNLM"/>
    </source>
</evidence>
<dbReference type="SUPFAM" id="SSF103025">
    <property type="entry name" value="Folate-binding domain"/>
    <property type="match status" value="1"/>
</dbReference>
<organism evidence="1 2">
    <name type="scientific">Pontivivens insulae</name>
    <dbReference type="NCBI Taxonomy" id="1639689"/>
    <lineage>
        <taxon>Bacteria</taxon>
        <taxon>Pseudomonadati</taxon>
        <taxon>Pseudomonadota</taxon>
        <taxon>Alphaproteobacteria</taxon>
        <taxon>Rhodobacterales</taxon>
        <taxon>Paracoccaceae</taxon>
        <taxon>Pontivivens</taxon>
    </lineage>
</organism>
<keyword evidence="2" id="KW-1185">Reference proteome</keyword>
<dbReference type="AlphaFoldDB" id="A0A2R8AEF8"/>
<sequence>MGRKCVVELSAVSPFAGAELPVSCGGMHLAETEMPVLFSVAPYPGQRTAVEGVLGQLPIGRRNGDLIWSGLDQWFLSADPEGLDGIAAVTDQSDAWAMLDLTGEGWRDVLARLSPLDADRFEAQQVARTEVAHMAGIVIGLEEGVRLGILRSFARTLHHHLVDAMQSVTAQSVLSE</sequence>
<dbReference type="InterPro" id="IPR027266">
    <property type="entry name" value="TrmE/GcvT-like"/>
</dbReference>
<name>A0A2R8AEF8_9RHOB</name>
<protein>
    <recommendedName>
        <fullName evidence="3">Sarcosine oxidase subunit gamma</fullName>
    </recommendedName>
</protein>
<dbReference type="Proteomes" id="UP000244932">
    <property type="component" value="Unassembled WGS sequence"/>
</dbReference>
<accession>A0A2R8AEF8</accession>
<evidence type="ECO:0000313" key="1">
    <source>
        <dbReference type="EMBL" id="SPF30592.1"/>
    </source>
</evidence>
<proteinExistence type="predicted"/>
<gene>
    <name evidence="1" type="ORF">POI8812_02931</name>
</gene>
<dbReference type="Gene3D" id="3.30.1360.120">
    <property type="entry name" value="Probable tRNA modification gtpase trme, domain 1"/>
    <property type="match status" value="1"/>
</dbReference>
<evidence type="ECO:0000313" key="2">
    <source>
        <dbReference type="Proteomes" id="UP000244932"/>
    </source>
</evidence>
<reference evidence="1 2" key="1">
    <citation type="submission" date="2018-03" db="EMBL/GenBank/DDBJ databases">
        <authorList>
            <person name="Keele B.F."/>
        </authorList>
    </citation>
    <scope>NUCLEOTIDE SEQUENCE [LARGE SCALE GENOMIC DNA]</scope>
    <source>
        <strain evidence="1 2">CeCT 8812</strain>
    </source>
</reference>
<dbReference type="EMBL" id="OMKW01000004">
    <property type="protein sequence ID" value="SPF30592.1"/>
    <property type="molecule type" value="Genomic_DNA"/>
</dbReference>